<feature type="domain" description="SIS" evidence="1">
    <location>
        <begin position="19"/>
        <end position="185"/>
    </location>
</feature>
<dbReference type="Proteomes" id="UP000072763">
    <property type="component" value="Unassembled WGS sequence"/>
</dbReference>
<dbReference type="Pfam" id="PF13580">
    <property type="entry name" value="SIS_2"/>
    <property type="match status" value="1"/>
</dbReference>
<dbReference type="PATRIC" id="fig|465820.4.peg.1711"/>
<dbReference type="GO" id="GO:0097367">
    <property type="term" value="F:carbohydrate derivative binding"/>
    <property type="evidence" value="ECO:0007669"/>
    <property type="project" value="InterPro"/>
</dbReference>
<dbReference type="Gene3D" id="3.40.50.10490">
    <property type="entry name" value="Glucose-6-phosphate isomerase like protein, domain 1"/>
    <property type="match status" value="1"/>
</dbReference>
<organism evidence="2 3">
    <name type="scientific">Curtobacterium oceanosedimentum</name>
    <dbReference type="NCBI Taxonomy" id="465820"/>
    <lineage>
        <taxon>Bacteria</taxon>
        <taxon>Bacillati</taxon>
        <taxon>Actinomycetota</taxon>
        <taxon>Actinomycetes</taxon>
        <taxon>Micrococcales</taxon>
        <taxon>Microbacteriaceae</taxon>
        <taxon>Curtobacterium</taxon>
    </lineage>
</organism>
<dbReference type="EMBL" id="LDRC01000039">
    <property type="protein sequence ID" value="KTR52065.1"/>
    <property type="molecule type" value="Genomic_DNA"/>
</dbReference>
<proteinExistence type="predicted"/>
<dbReference type="AlphaFoldDB" id="A0A147DR36"/>
<evidence type="ECO:0000313" key="3">
    <source>
        <dbReference type="Proteomes" id="UP000072763"/>
    </source>
</evidence>
<sequence>MQRTRTALAALQPLDIDAIAHRLHDVRLAGGTVFLFGNGACAALSEHMATDFIKSDLAVSDDPQRPRLRASSLNANSAMLTALGNDQEYELIFSEQLRGLAGPADMAFGLSASGASPNVLRALEVARSAGAGTACFTGKITLEPPIAALVDLAVVVESDAIDVIEDAHVAVHHALLRRYLELCGDE</sequence>
<name>A0A147DR36_9MICO</name>
<dbReference type="PANTHER" id="PTHR30390:SF8">
    <property type="entry name" value="SUGAR ISOMERASE (SIS)"/>
    <property type="match status" value="1"/>
</dbReference>
<reference evidence="2 3" key="1">
    <citation type="journal article" date="2016" name="Front. Microbiol.">
        <title>Genomic Resource of Rice Seed Associated Bacteria.</title>
        <authorList>
            <person name="Midha S."/>
            <person name="Bansal K."/>
            <person name="Sharma S."/>
            <person name="Kumar N."/>
            <person name="Patil P.P."/>
            <person name="Chaudhry V."/>
            <person name="Patil P.B."/>
        </authorList>
    </citation>
    <scope>NUCLEOTIDE SEQUENCE [LARGE SCALE GENOMIC DNA]</scope>
    <source>
        <strain evidence="2 3">NS359</strain>
    </source>
</reference>
<dbReference type="PANTHER" id="PTHR30390">
    <property type="entry name" value="SEDOHEPTULOSE 7-PHOSPHATE ISOMERASE / DNAA INITIATOR-ASSOCIATING FACTOR FOR REPLICATION INITIATION"/>
    <property type="match status" value="1"/>
</dbReference>
<comment type="caution">
    <text evidence="2">The sequence shown here is derived from an EMBL/GenBank/DDBJ whole genome shotgun (WGS) entry which is preliminary data.</text>
</comment>
<dbReference type="PROSITE" id="PS51464">
    <property type="entry name" value="SIS"/>
    <property type="match status" value="1"/>
</dbReference>
<accession>A0A147DR36</accession>
<dbReference type="InterPro" id="IPR046348">
    <property type="entry name" value="SIS_dom_sf"/>
</dbReference>
<dbReference type="InterPro" id="IPR001347">
    <property type="entry name" value="SIS_dom"/>
</dbReference>
<evidence type="ECO:0000313" key="2">
    <source>
        <dbReference type="EMBL" id="KTR52065.1"/>
    </source>
</evidence>
<gene>
    <name evidence="2" type="ORF">NS359_08080</name>
</gene>
<dbReference type="GO" id="GO:1901135">
    <property type="term" value="P:carbohydrate derivative metabolic process"/>
    <property type="evidence" value="ECO:0007669"/>
    <property type="project" value="InterPro"/>
</dbReference>
<protein>
    <recommendedName>
        <fullName evidence="1">SIS domain-containing protein</fullName>
    </recommendedName>
</protein>
<evidence type="ECO:0000259" key="1">
    <source>
        <dbReference type="PROSITE" id="PS51464"/>
    </source>
</evidence>
<dbReference type="InterPro" id="IPR035461">
    <property type="entry name" value="GmhA/DiaA"/>
</dbReference>
<dbReference type="SUPFAM" id="SSF53697">
    <property type="entry name" value="SIS domain"/>
    <property type="match status" value="1"/>
</dbReference>
<dbReference type="CDD" id="cd05006">
    <property type="entry name" value="SIS_GmhA"/>
    <property type="match status" value="1"/>
</dbReference>
<dbReference type="InterPro" id="IPR050099">
    <property type="entry name" value="SIS_GmhA/DiaA_subfam"/>
</dbReference>